<dbReference type="PATRIC" id="fig|582475.4.peg.4298"/>
<feature type="domain" description="Helix-hairpin-helix DNA-binding motif class 1" evidence="22">
    <location>
        <begin position="123"/>
        <end position="142"/>
    </location>
</feature>
<keyword evidence="15" id="KW-0234">DNA repair</keyword>
<evidence type="ECO:0000256" key="3">
    <source>
        <dbReference type="ARBA" id="ARBA00012417"/>
    </source>
</evidence>
<evidence type="ECO:0000256" key="14">
    <source>
        <dbReference type="ARBA" id="ARBA00023053"/>
    </source>
</evidence>
<comment type="catalytic activity">
    <reaction evidence="19">
        <text>a 5'-end 2'-deoxyribose-2'-deoxyribonucleotide-DNA = (2E,4S)-4-hydroxypenten-2-al-5-phosphate + a 5'-end 5'-phospho-2'-deoxyribonucleoside-DNA + H(+)</text>
        <dbReference type="Rhea" id="RHEA:76255"/>
        <dbReference type="Rhea" id="RHEA-COMP:13180"/>
        <dbReference type="Rhea" id="RHEA-COMP:18657"/>
        <dbReference type="ChEBI" id="CHEBI:15378"/>
        <dbReference type="ChEBI" id="CHEBI:136412"/>
        <dbReference type="ChEBI" id="CHEBI:195194"/>
        <dbReference type="ChEBI" id="CHEBI:195195"/>
    </reaction>
</comment>
<comment type="caution">
    <text evidence="25">The sequence shown here is derived from an EMBL/GenBank/DDBJ whole genome shotgun (WGS) entry which is preliminary data.</text>
</comment>
<evidence type="ECO:0000256" key="19">
    <source>
        <dbReference type="ARBA" id="ARBA00044678"/>
    </source>
</evidence>
<dbReference type="InterPro" id="IPR043519">
    <property type="entry name" value="NT_sf"/>
</dbReference>
<evidence type="ECO:0000256" key="18">
    <source>
        <dbReference type="ARBA" id="ARBA00044632"/>
    </source>
</evidence>
<evidence type="ECO:0000256" key="13">
    <source>
        <dbReference type="ARBA" id="ARBA00022932"/>
    </source>
</evidence>
<evidence type="ECO:0000256" key="20">
    <source>
        <dbReference type="ARBA" id="ARBA00045548"/>
    </source>
</evidence>
<feature type="domain" description="Helix-hairpin-helix DNA-binding motif class 1" evidence="22">
    <location>
        <begin position="48"/>
        <end position="67"/>
    </location>
</feature>
<dbReference type="GO" id="GO:0003677">
    <property type="term" value="F:DNA binding"/>
    <property type="evidence" value="ECO:0007669"/>
    <property type="project" value="InterPro"/>
</dbReference>
<dbReference type="InterPro" id="IPR003583">
    <property type="entry name" value="Hlx-hairpin-Hlx_DNA-bd_motif"/>
</dbReference>
<dbReference type="GO" id="GO:0042578">
    <property type="term" value="F:phosphoric ester hydrolase activity"/>
    <property type="evidence" value="ECO:0007669"/>
    <property type="project" value="TreeGrafter"/>
</dbReference>
<evidence type="ECO:0000256" key="15">
    <source>
        <dbReference type="ARBA" id="ARBA00023204"/>
    </source>
</evidence>
<comment type="catalytic activity">
    <reaction evidence="18">
        <text>2'-deoxyribonucleotide-(2'-deoxyribose 5'-phosphate)-2'-deoxyribonucleotide-DNA = a 3'-end 2'-deoxyribonucleotide-(2,3-dehydro-2,3-deoxyribose 5'-phosphate)-DNA + a 5'-end 5'-phospho-2'-deoxyribonucleoside-DNA + H(+)</text>
        <dbReference type="Rhea" id="RHEA:66592"/>
        <dbReference type="Rhea" id="RHEA-COMP:13180"/>
        <dbReference type="Rhea" id="RHEA-COMP:16897"/>
        <dbReference type="Rhea" id="RHEA-COMP:17067"/>
        <dbReference type="ChEBI" id="CHEBI:15378"/>
        <dbReference type="ChEBI" id="CHEBI:136412"/>
        <dbReference type="ChEBI" id="CHEBI:157695"/>
        <dbReference type="ChEBI" id="CHEBI:167181"/>
        <dbReference type="EC" id="4.2.99.18"/>
    </reaction>
</comment>
<dbReference type="InterPro" id="IPR004013">
    <property type="entry name" value="PHP_dom"/>
</dbReference>
<evidence type="ECO:0000256" key="11">
    <source>
        <dbReference type="ARBA" id="ARBA00022763"/>
    </source>
</evidence>
<dbReference type="SMART" id="SM00481">
    <property type="entry name" value="POLIIIAc"/>
    <property type="match status" value="1"/>
</dbReference>
<evidence type="ECO:0000313" key="25">
    <source>
        <dbReference type="EMBL" id="KMY30226.1"/>
    </source>
</evidence>
<keyword evidence="12" id="KW-0832">Ubl conjugation</keyword>
<feature type="domain" description="Helix-hairpin-helix DNA-binding motif class 1" evidence="22">
    <location>
        <begin position="88"/>
        <end position="107"/>
    </location>
</feature>
<dbReference type="PANTHER" id="PTHR36928">
    <property type="entry name" value="PHOSPHATASE YCDX-RELATED"/>
    <property type="match status" value="1"/>
</dbReference>
<evidence type="ECO:0000313" key="26">
    <source>
        <dbReference type="Proteomes" id="UP000037326"/>
    </source>
</evidence>
<dbReference type="SMART" id="SM00278">
    <property type="entry name" value="HhH1"/>
    <property type="match status" value="3"/>
</dbReference>
<organism evidence="25 26">
    <name type="scientific">Lysinibacillus xylanilyticus</name>
    <dbReference type="NCBI Taxonomy" id="582475"/>
    <lineage>
        <taxon>Bacteria</taxon>
        <taxon>Bacillati</taxon>
        <taxon>Bacillota</taxon>
        <taxon>Bacilli</taxon>
        <taxon>Bacillales</taxon>
        <taxon>Bacillaceae</taxon>
        <taxon>Lysinibacillus</taxon>
    </lineage>
</organism>
<keyword evidence="6" id="KW-0488">Methylation</keyword>
<dbReference type="PANTHER" id="PTHR36928:SF1">
    <property type="entry name" value="PHOSPHATASE YCDX-RELATED"/>
    <property type="match status" value="1"/>
</dbReference>
<dbReference type="InterPro" id="IPR050243">
    <property type="entry name" value="PHP_phosphatase"/>
</dbReference>
<dbReference type="GO" id="GO:0005829">
    <property type="term" value="C:cytosol"/>
    <property type="evidence" value="ECO:0007669"/>
    <property type="project" value="TreeGrafter"/>
</dbReference>
<dbReference type="AlphaFoldDB" id="A0A0K9F803"/>
<comment type="cofactor">
    <cofactor evidence="1">
        <name>Mg(2+)</name>
        <dbReference type="ChEBI" id="CHEBI:18420"/>
    </cofactor>
</comment>
<reference evidence="26" key="1">
    <citation type="submission" date="2015-07" db="EMBL/GenBank/DDBJ databases">
        <authorList>
            <consortium name="Consortium for Microbial Forensics and Genomics (microFORGE)"/>
            <person name="Knight B.M."/>
            <person name="Roberts D.P."/>
            <person name="Lin D."/>
            <person name="Hari K."/>
            <person name="Fletcher J."/>
            <person name="Melcher U."/>
            <person name="Blagden T."/>
            <person name="Winegar R.A."/>
        </authorList>
    </citation>
    <scope>NUCLEOTIDE SEQUENCE [LARGE SCALE GENOMIC DNA]</scope>
    <source>
        <strain evidence="26">DSM 23493</strain>
    </source>
</reference>
<dbReference type="EC" id="2.7.7.7" evidence="3"/>
<keyword evidence="9" id="KW-0548">Nucleotidyltransferase</keyword>
<dbReference type="InterPro" id="IPR027421">
    <property type="entry name" value="DNA_pol_lamdba_lyase_dom_sf"/>
</dbReference>
<dbReference type="Proteomes" id="UP000037326">
    <property type="component" value="Unassembled WGS sequence"/>
</dbReference>
<proteinExistence type="predicted"/>
<evidence type="ECO:0000256" key="2">
    <source>
        <dbReference type="ARBA" id="ARBA00004496"/>
    </source>
</evidence>
<comment type="function">
    <text evidence="20">Repair polymerase that plays a key role in base-excision repair. During this process, the damaged base is excised by specific DNA glycosylases, the DNA backbone is nicked at the abasic site by an apurinic/apyrimidic (AP) endonuclease, and POLB removes 5'-deoxyribose-phosphate from the preincised AP site acting as a 5'-deoxyribose-phosphate lyase (5'-dRP lyase); through its DNA polymerase activity, it adds one nucleotide to the 3' end of the arising single-nucleotide gap. Conducts 'gap-filling' DNA synthesis in a stepwise distributive fashion rather than in a processive fashion as for other DNA polymerases. It is also able to cleave sugar-phosphate bonds 3' to an intact AP site, acting as an AP lyase.</text>
</comment>
<keyword evidence="7" id="KW-0237">DNA synthesis</keyword>
<accession>A0A0K9F803</accession>
<dbReference type="GO" id="GO:0006281">
    <property type="term" value="P:DNA repair"/>
    <property type="evidence" value="ECO:0007669"/>
    <property type="project" value="UniProtKB-KW"/>
</dbReference>
<keyword evidence="8" id="KW-0808">Transferase</keyword>
<dbReference type="PIRSF" id="PIRSF005047">
    <property type="entry name" value="UCP005047_YshC"/>
    <property type="match status" value="1"/>
</dbReference>
<dbReference type="EC" id="4.2.99.18" evidence="4"/>
<keyword evidence="13" id="KW-0239">DNA-directed DNA polymerase</keyword>
<dbReference type="Gene3D" id="3.30.210.10">
    <property type="entry name" value="DNA polymerase, thumb domain"/>
    <property type="match status" value="1"/>
</dbReference>
<dbReference type="SUPFAM" id="SSF47802">
    <property type="entry name" value="DNA polymerase beta, N-terminal domain-like"/>
    <property type="match status" value="1"/>
</dbReference>
<protein>
    <recommendedName>
        <fullName evidence="5">DNA polymerase beta</fullName>
        <ecNumber evidence="3">2.7.7.7</ecNumber>
        <ecNumber evidence="4">4.2.99.18</ecNumber>
    </recommendedName>
    <alternativeName>
        <fullName evidence="16">5'-deoxyribose-phosphate lyase</fullName>
    </alternativeName>
    <alternativeName>
        <fullName evidence="17">AP lyase</fullName>
    </alternativeName>
</protein>
<dbReference type="InterPro" id="IPR029398">
    <property type="entry name" value="PolB_thumb"/>
</dbReference>
<dbReference type="InterPro" id="IPR002008">
    <property type="entry name" value="DNA_pol_X_beta-like"/>
</dbReference>
<dbReference type="Pfam" id="PF02811">
    <property type="entry name" value="PHP"/>
    <property type="match status" value="1"/>
</dbReference>
<dbReference type="InterPro" id="IPR037160">
    <property type="entry name" value="DNA_Pol_thumb_sf"/>
</dbReference>
<dbReference type="Pfam" id="PF14791">
    <property type="entry name" value="DNA_pol_B_thumb"/>
    <property type="match status" value="1"/>
</dbReference>
<dbReference type="Gene3D" id="3.20.20.140">
    <property type="entry name" value="Metal-dependent hydrolases"/>
    <property type="match status" value="1"/>
</dbReference>
<dbReference type="EMBL" id="LFXJ01000008">
    <property type="protein sequence ID" value="KMY30226.1"/>
    <property type="molecule type" value="Genomic_DNA"/>
</dbReference>
<evidence type="ECO:0000256" key="16">
    <source>
        <dbReference type="ARBA" id="ARBA00035717"/>
    </source>
</evidence>
<keyword evidence="14" id="KW-0915">Sodium</keyword>
<evidence type="ECO:0000259" key="24">
    <source>
        <dbReference type="SMART" id="SM00483"/>
    </source>
</evidence>
<dbReference type="SUPFAM" id="SSF89550">
    <property type="entry name" value="PHP domain-like"/>
    <property type="match status" value="1"/>
</dbReference>
<evidence type="ECO:0000256" key="12">
    <source>
        <dbReference type="ARBA" id="ARBA00022843"/>
    </source>
</evidence>
<dbReference type="CDD" id="cd00141">
    <property type="entry name" value="NT_POLXc"/>
    <property type="match status" value="1"/>
</dbReference>
<evidence type="ECO:0000256" key="21">
    <source>
        <dbReference type="ARBA" id="ARBA00049244"/>
    </source>
</evidence>
<name>A0A0K9F803_9BACI</name>
<dbReference type="InterPro" id="IPR022311">
    <property type="entry name" value="PolX-like"/>
</dbReference>
<evidence type="ECO:0000259" key="22">
    <source>
        <dbReference type="SMART" id="SM00278"/>
    </source>
</evidence>
<dbReference type="Gene3D" id="1.10.150.110">
    <property type="entry name" value="DNA polymerase beta, N-terminal domain-like"/>
    <property type="match status" value="1"/>
</dbReference>
<dbReference type="Gene3D" id="1.10.150.20">
    <property type="entry name" value="5' to 3' exonuclease, C-terminal subdomain"/>
    <property type="match status" value="1"/>
</dbReference>
<sequence>MNKKTIIRTFEKIALYMELQGENPFKVSAFRKAAAALEGDERSLSEMEDVTKLKGIGKGTAAVIEDLMTSGESSLLKELEEIVPKGLLPLLKLPGLGGKKIAKLHQELGVDSAESLKAACEEGKVRELAGFAAKTEEKILKELANLANRSERLPIWQLEPVVLQIEALLGSMEEVERFSVAGSFRRAAETSKDIDFIVVTEVVETVREKLLNELSVQEVVAAGDTKISVILDLDEPVSVDFRLVRDAEYATALHHFTGSKDHNVRMRQIAKARGEKISEYGVEQANGTVLTFKDEEEFFAHFDLPFIPPSLRTGTTEFDKTDDINSLVKLEDIKADLHMHTTWSDGAYSVAEMGEALIARGYQYSVITDHSQFLKVANGLTPERLTKQRAEIEAFNEAHPDYHLYAGTEMDILPDGSLDFEDDVLKELDFVIASIHSSFTQSQDKIMARLHTAMQNPYVHMIAHPTGRIIEDRNGYNPDMGQLITWAKEYGKILELNANPYRLDLCVEHLEMALAAGVPVAINTDAHDIAHLRFMDIGVRYANRAWLKRDMIVNTWTREQFEAFIRRNK</sequence>
<evidence type="ECO:0000256" key="17">
    <source>
        <dbReference type="ARBA" id="ARBA00035726"/>
    </source>
</evidence>
<dbReference type="InterPro" id="IPR022312">
    <property type="entry name" value="DNA_pol_X"/>
</dbReference>
<dbReference type="CDD" id="cd07436">
    <property type="entry name" value="PHP_PolX"/>
    <property type="match status" value="1"/>
</dbReference>
<feature type="domain" description="Polymerase/histidinol phosphatase N-terminal" evidence="23">
    <location>
        <begin position="335"/>
        <end position="414"/>
    </location>
</feature>
<evidence type="ECO:0000259" key="23">
    <source>
        <dbReference type="SMART" id="SM00481"/>
    </source>
</evidence>
<dbReference type="GO" id="GO:0008270">
    <property type="term" value="F:zinc ion binding"/>
    <property type="evidence" value="ECO:0007669"/>
    <property type="project" value="TreeGrafter"/>
</dbReference>
<dbReference type="Pfam" id="PF14716">
    <property type="entry name" value="HHH_8"/>
    <property type="match status" value="1"/>
</dbReference>
<dbReference type="GO" id="GO:0140078">
    <property type="term" value="F:class I DNA-(apurinic or apyrimidinic site) endonuclease activity"/>
    <property type="evidence" value="ECO:0007669"/>
    <property type="project" value="UniProtKB-EC"/>
</dbReference>
<keyword evidence="11" id="KW-0227">DNA damage</keyword>
<evidence type="ECO:0000256" key="10">
    <source>
        <dbReference type="ARBA" id="ARBA00022705"/>
    </source>
</evidence>
<comment type="catalytic activity">
    <reaction evidence="21">
        <text>DNA(n) + a 2'-deoxyribonucleoside 5'-triphosphate = DNA(n+1) + diphosphate</text>
        <dbReference type="Rhea" id="RHEA:22508"/>
        <dbReference type="Rhea" id="RHEA-COMP:17339"/>
        <dbReference type="Rhea" id="RHEA-COMP:17340"/>
        <dbReference type="ChEBI" id="CHEBI:33019"/>
        <dbReference type="ChEBI" id="CHEBI:61560"/>
        <dbReference type="ChEBI" id="CHEBI:173112"/>
        <dbReference type="EC" id="2.7.7.7"/>
    </reaction>
</comment>
<dbReference type="OrthoDB" id="9808747at2"/>
<dbReference type="Gene3D" id="3.30.460.10">
    <property type="entry name" value="Beta Polymerase, domain 2"/>
    <property type="match status" value="1"/>
</dbReference>
<evidence type="ECO:0000256" key="5">
    <source>
        <dbReference type="ARBA" id="ARBA00020020"/>
    </source>
</evidence>
<evidence type="ECO:0000256" key="1">
    <source>
        <dbReference type="ARBA" id="ARBA00001946"/>
    </source>
</evidence>
<dbReference type="PRINTS" id="PR00870">
    <property type="entry name" value="DNAPOLXBETA"/>
</dbReference>
<dbReference type="InterPro" id="IPR010996">
    <property type="entry name" value="HHH_MUS81"/>
</dbReference>
<comment type="subcellular location">
    <subcellularLocation>
        <location evidence="2">Cytoplasm</location>
    </subcellularLocation>
</comment>
<dbReference type="RefSeq" id="WP_049667555.1">
    <property type="nucleotide sequence ID" value="NZ_LFXJ01000008.1"/>
</dbReference>
<dbReference type="SMART" id="SM00483">
    <property type="entry name" value="POLXc"/>
    <property type="match status" value="1"/>
</dbReference>
<dbReference type="InterPro" id="IPR016195">
    <property type="entry name" value="Pol/histidinol_Pase-like"/>
</dbReference>
<keyword evidence="10" id="KW-0235">DNA replication</keyword>
<evidence type="ECO:0000256" key="9">
    <source>
        <dbReference type="ARBA" id="ARBA00022695"/>
    </source>
</evidence>
<dbReference type="GeneID" id="96599756"/>
<evidence type="ECO:0000256" key="6">
    <source>
        <dbReference type="ARBA" id="ARBA00022481"/>
    </source>
</evidence>
<dbReference type="SUPFAM" id="SSF81301">
    <property type="entry name" value="Nucleotidyltransferase"/>
    <property type="match status" value="1"/>
</dbReference>
<evidence type="ECO:0000256" key="4">
    <source>
        <dbReference type="ARBA" id="ARBA00012720"/>
    </source>
</evidence>
<dbReference type="PRINTS" id="PR00869">
    <property type="entry name" value="DNAPOLX"/>
</dbReference>
<dbReference type="GO" id="GO:0003887">
    <property type="term" value="F:DNA-directed DNA polymerase activity"/>
    <property type="evidence" value="ECO:0007669"/>
    <property type="project" value="UniProtKB-KW"/>
</dbReference>
<dbReference type="InterPro" id="IPR003141">
    <property type="entry name" value="Pol/His_phosphatase_N"/>
</dbReference>
<dbReference type="InterPro" id="IPR002054">
    <property type="entry name" value="DNA-dir_DNA_pol_X"/>
</dbReference>
<dbReference type="NCBIfam" id="NF006375">
    <property type="entry name" value="PRK08609.1"/>
    <property type="match status" value="1"/>
</dbReference>
<dbReference type="Pfam" id="PF14520">
    <property type="entry name" value="HHH_5"/>
    <property type="match status" value="1"/>
</dbReference>
<dbReference type="InterPro" id="IPR047967">
    <property type="entry name" value="PolX_PHP"/>
</dbReference>
<evidence type="ECO:0000256" key="8">
    <source>
        <dbReference type="ARBA" id="ARBA00022679"/>
    </source>
</evidence>
<gene>
    <name evidence="25" type="ORF">ACZ11_16125</name>
</gene>
<evidence type="ECO:0000256" key="7">
    <source>
        <dbReference type="ARBA" id="ARBA00022634"/>
    </source>
</evidence>
<feature type="domain" description="DNA-directed DNA polymerase X" evidence="24">
    <location>
        <begin position="1"/>
        <end position="313"/>
    </location>
</feature>